<evidence type="ECO:0000313" key="2">
    <source>
        <dbReference type="EMBL" id="RVT90783.1"/>
    </source>
</evidence>
<organism evidence="2 3">
    <name type="scientific">Sphingomonas crocodyli</name>
    <dbReference type="NCBI Taxonomy" id="1979270"/>
    <lineage>
        <taxon>Bacteria</taxon>
        <taxon>Pseudomonadati</taxon>
        <taxon>Pseudomonadota</taxon>
        <taxon>Alphaproteobacteria</taxon>
        <taxon>Sphingomonadales</taxon>
        <taxon>Sphingomonadaceae</taxon>
        <taxon>Sphingomonas</taxon>
    </lineage>
</organism>
<keyword evidence="3" id="KW-1185">Reference proteome</keyword>
<proteinExistence type="predicted"/>
<dbReference type="EMBL" id="SACN01000002">
    <property type="protein sequence ID" value="RVT90783.1"/>
    <property type="molecule type" value="Genomic_DNA"/>
</dbReference>
<evidence type="ECO:0000259" key="1">
    <source>
        <dbReference type="Pfam" id="PF07589"/>
    </source>
</evidence>
<dbReference type="Pfam" id="PF07589">
    <property type="entry name" value="PEP-CTERM"/>
    <property type="match status" value="1"/>
</dbReference>
<dbReference type="InterPro" id="IPR013424">
    <property type="entry name" value="Ice-binding_C"/>
</dbReference>
<gene>
    <name evidence="2" type="ORF">EOD43_14635</name>
</gene>
<dbReference type="Proteomes" id="UP000282971">
    <property type="component" value="Unassembled WGS sequence"/>
</dbReference>
<evidence type="ECO:0000313" key="3">
    <source>
        <dbReference type="Proteomes" id="UP000282971"/>
    </source>
</evidence>
<comment type="caution">
    <text evidence="2">The sequence shown here is derived from an EMBL/GenBank/DDBJ whole genome shotgun (WGS) entry which is preliminary data.</text>
</comment>
<reference evidence="2 3" key="1">
    <citation type="submission" date="2019-01" db="EMBL/GenBank/DDBJ databases">
        <authorList>
            <person name="Chen W.-M."/>
        </authorList>
    </citation>
    <scope>NUCLEOTIDE SEQUENCE [LARGE SCALE GENOMIC DNA]</scope>
    <source>
        <strain evidence="2 3">CCP-7</strain>
    </source>
</reference>
<protein>
    <submittedName>
        <fullName evidence="2">PEP-CTERM sorting domain-containing protein</fullName>
    </submittedName>
</protein>
<dbReference type="AlphaFoldDB" id="A0A437LZP1"/>
<dbReference type="NCBIfam" id="NF038126">
    <property type="entry name" value="PEP_CTERM_FxDxF"/>
    <property type="match status" value="1"/>
</dbReference>
<dbReference type="NCBIfam" id="NF035944">
    <property type="entry name" value="PEPxxWA-CTERM"/>
    <property type="match status" value="1"/>
</dbReference>
<name>A0A437LZP1_9SPHN</name>
<accession>A0A437LZP1</accession>
<dbReference type="OrthoDB" id="121983at2"/>
<sequence>MSKMAKLIRFRNKSAQTLFGYLRPAIRPEMGGFMGQVALRRLFAIFSALLMAAPMPAKAAVFLTFNGTTGVFGNDLADNPTFTDTIDLGALPVGWMISATISSTYQDGLQDAQDIDFTSVTLNGQSFDIGTTGQNEFRFINNAVAQGTTNLFQISGTSGTNSSYSGTINVAPVPEPATWAMLICGFGMIAMTLRRSWRKAGAVLEAV</sequence>
<feature type="domain" description="Ice-binding protein C-terminal" evidence="1">
    <location>
        <begin position="172"/>
        <end position="195"/>
    </location>
</feature>